<organism evidence="1 2">
    <name type="scientific">Dokdonia sinensis</name>
    <dbReference type="NCBI Taxonomy" id="2479847"/>
    <lineage>
        <taxon>Bacteria</taxon>
        <taxon>Pseudomonadati</taxon>
        <taxon>Bacteroidota</taxon>
        <taxon>Flavobacteriia</taxon>
        <taxon>Flavobacteriales</taxon>
        <taxon>Flavobacteriaceae</taxon>
        <taxon>Dokdonia</taxon>
    </lineage>
</organism>
<evidence type="ECO:0000313" key="1">
    <source>
        <dbReference type="EMBL" id="RMB63506.1"/>
    </source>
</evidence>
<evidence type="ECO:0000313" key="2">
    <source>
        <dbReference type="Proteomes" id="UP000281985"/>
    </source>
</evidence>
<reference evidence="1 2" key="1">
    <citation type="submission" date="2018-10" db="EMBL/GenBank/DDBJ databases">
        <title>Dokdonia luteus sp. nov., isolated from sea water.</title>
        <authorList>
            <person name="Zhou L.Y."/>
            <person name="Du Z.J."/>
        </authorList>
    </citation>
    <scope>NUCLEOTIDE SEQUENCE [LARGE SCALE GENOMIC DNA]</scope>
    <source>
        <strain evidence="1 2">SH27</strain>
    </source>
</reference>
<dbReference type="EMBL" id="REFV01000002">
    <property type="protein sequence ID" value="RMB63506.1"/>
    <property type="molecule type" value="Genomic_DNA"/>
</dbReference>
<proteinExistence type="predicted"/>
<dbReference type="AlphaFoldDB" id="A0A3M0H1M3"/>
<keyword evidence="2" id="KW-1185">Reference proteome</keyword>
<name>A0A3M0H1M3_9FLAO</name>
<dbReference type="OrthoDB" id="1163786at2"/>
<sequence length="65" mass="7699">MEKYVVEPLIFYSKMTTDKMHIIKSSKKEVQAKLNEYAEKGYKLVSTDSTNFGMALYIYLYFEKI</sequence>
<gene>
    <name evidence="1" type="ORF">EAX61_03730</name>
</gene>
<comment type="caution">
    <text evidence="1">The sequence shown here is derived from an EMBL/GenBank/DDBJ whole genome shotgun (WGS) entry which is preliminary data.</text>
</comment>
<dbReference type="Proteomes" id="UP000281985">
    <property type="component" value="Unassembled WGS sequence"/>
</dbReference>
<protein>
    <submittedName>
        <fullName evidence="1">DUF4177 domain-containing protein</fullName>
    </submittedName>
</protein>
<accession>A0A3M0H1M3</accession>
<dbReference type="RefSeq" id="WP_121916309.1">
    <property type="nucleotide sequence ID" value="NZ_REFV01000002.1"/>
</dbReference>